<feature type="domain" description="Lactate/malate dehydrogenase C-terminal" evidence="3">
    <location>
        <begin position="37"/>
        <end position="161"/>
    </location>
</feature>
<proteinExistence type="predicted"/>
<dbReference type="RefSeq" id="XP_012862455.2">
    <property type="nucleotide sequence ID" value="XM_013007001.3"/>
</dbReference>
<reference evidence="5" key="1">
    <citation type="submission" date="2025-08" db="UniProtKB">
        <authorList>
            <consortium name="RefSeq"/>
        </authorList>
    </citation>
    <scope>IDENTIFICATION</scope>
</reference>
<dbReference type="Gene3D" id="3.90.110.10">
    <property type="entry name" value="Lactate dehydrogenase/glycoside hydrolase, family 4, C-terminal"/>
    <property type="match status" value="1"/>
</dbReference>
<gene>
    <name evidence="5" type="primary">LOC105979463</name>
</gene>
<dbReference type="PANTHER" id="PTHR11540:SF16">
    <property type="entry name" value="MALATE DEHYDROGENASE, MITOCHONDRIAL"/>
    <property type="match status" value="1"/>
</dbReference>
<accession>A0ABM0ZSP6</accession>
<evidence type="ECO:0000313" key="5">
    <source>
        <dbReference type="RefSeq" id="XP_012862455.2"/>
    </source>
</evidence>
<organism evidence="4 5">
    <name type="scientific">Echinops telfairi</name>
    <name type="common">Lesser hedgehog tenrec</name>
    <dbReference type="NCBI Taxonomy" id="9371"/>
    <lineage>
        <taxon>Eukaryota</taxon>
        <taxon>Metazoa</taxon>
        <taxon>Chordata</taxon>
        <taxon>Craniata</taxon>
        <taxon>Vertebrata</taxon>
        <taxon>Euteleostomi</taxon>
        <taxon>Mammalia</taxon>
        <taxon>Eutheria</taxon>
        <taxon>Afrotheria</taxon>
        <taxon>Tenrecidae</taxon>
        <taxon>Tenrecinae</taxon>
        <taxon>Echinops</taxon>
    </lineage>
</organism>
<evidence type="ECO:0000256" key="1">
    <source>
        <dbReference type="ARBA" id="ARBA00023002"/>
    </source>
</evidence>
<dbReference type="PANTHER" id="PTHR11540">
    <property type="entry name" value="MALATE AND LACTATE DEHYDROGENASE"/>
    <property type="match status" value="1"/>
</dbReference>
<name>A0ABM0ZSP6_ECHTE</name>
<dbReference type="SUPFAM" id="SSF56327">
    <property type="entry name" value="LDH C-terminal domain-like"/>
    <property type="match status" value="1"/>
</dbReference>
<dbReference type="Proteomes" id="UP000694863">
    <property type="component" value="Unplaced"/>
</dbReference>
<keyword evidence="4" id="KW-1185">Reference proteome</keyword>
<keyword evidence="2" id="KW-0520">NAD</keyword>
<dbReference type="InterPro" id="IPR015955">
    <property type="entry name" value="Lactate_DH/Glyco_Ohase_4_C"/>
</dbReference>
<dbReference type="GeneID" id="105979463"/>
<evidence type="ECO:0000313" key="4">
    <source>
        <dbReference type="Proteomes" id="UP000694863"/>
    </source>
</evidence>
<keyword evidence="1" id="KW-0560">Oxidoreductase</keyword>
<protein>
    <submittedName>
        <fullName evidence="5">Malate dehydrogenase, mitochondrial-like</fullName>
    </submittedName>
</protein>
<dbReference type="InterPro" id="IPR022383">
    <property type="entry name" value="Lactate/malate_DH_C"/>
</dbReference>
<sequence>MICIMANAVNSTIPITVEVFKKHGVDNPKKILAVTTQNVIRANAFVAELKGLDPAPVNFPIIGGYGGKRILPVISQRTPKVDFPLDQPTALTGRIQDAGTEVVQAKAGAGSATLSMAYTGTRFVFSIVDMLNSKKGIIECSFVKSPETDCTYFSTLFLLGKRVEEPGYRPREDDR</sequence>
<evidence type="ECO:0000259" key="3">
    <source>
        <dbReference type="Pfam" id="PF02866"/>
    </source>
</evidence>
<evidence type="ECO:0000256" key="2">
    <source>
        <dbReference type="ARBA" id="ARBA00023027"/>
    </source>
</evidence>
<dbReference type="Pfam" id="PF02866">
    <property type="entry name" value="Ldh_1_C"/>
    <property type="match status" value="1"/>
</dbReference>